<dbReference type="AlphaFoldDB" id="A0A0F9TNQ4"/>
<name>A0A0F9TNQ4_9ZZZZ</name>
<sequence>MLVRGNVSGIHLVAKGKTQSFTREQRQEVNEILSDLVTGIQNTFHSASERILKMDKRPKEGWTQENPDVFFPYVKQAMLEDLVVELESRV</sequence>
<comment type="caution">
    <text evidence="1">The sequence shown here is derived from an EMBL/GenBank/DDBJ whole genome shotgun (WGS) entry which is preliminary data.</text>
</comment>
<dbReference type="EMBL" id="LAZR01001098">
    <property type="protein sequence ID" value="KKN50731.1"/>
    <property type="molecule type" value="Genomic_DNA"/>
</dbReference>
<organism evidence="1">
    <name type="scientific">marine sediment metagenome</name>
    <dbReference type="NCBI Taxonomy" id="412755"/>
    <lineage>
        <taxon>unclassified sequences</taxon>
        <taxon>metagenomes</taxon>
        <taxon>ecological metagenomes</taxon>
    </lineage>
</organism>
<reference evidence="1" key="1">
    <citation type="journal article" date="2015" name="Nature">
        <title>Complex archaea that bridge the gap between prokaryotes and eukaryotes.</title>
        <authorList>
            <person name="Spang A."/>
            <person name="Saw J.H."/>
            <person name="Jorgensen S.L."/>
            <person name="Zaremba-Niedzwiedzka K."/>
            <person name="Martijn J."/>
            <person name="Lind A.E."/>
            <person name="van Eijk R."/>
            <person name="Schleper C."/>
            <person name="Guy L."/>
            <person name="Ettema T.J."/>
        </authorList>
    </citation>
    <scope>NUCLEOTIDE SEQUENCE</scope>
</reference>
<protein>
    <submittedName>
        <fullName evidence="1">Uncharacterized protein</fullName>
    </submittedName>
</protein>
<proteinExistence type="predicted"/>
<gene>
    <name evidence="1" type="ORF">LCGC14_0629930</name>
</gene>
<evidence type="ECO:0000313" key="1">
    <source>
        <dbReference type="EMBL" id="KKN50731.1"/>
    </source>
</evidence>
<accession>A0A0F9TNQ4</accession>